<keyword evidence="2" id="KW-1133">Transmembrane helix</keyword>
<gene>
    <name evidence="3" type="ORF">BB934_01880</name>
</gene>
<evidence type="ECO:0000313" key="3">
    <source>
        <dbReference type="EMBL" id="ANY77122.1"/>
    </source>
</evidence>
<evidence type="ECO:0008006" key="4">
    <source>
        <dbReference type="Google" id="ProtNLM"/>
    </source>
</evidence>
<proteinExistence type="predicted"/>
<feature type="coiled-coil region" evidence="1">
    <location>
        <begin position="137"/>
        <end position="164"/>
    </location>
</feature>
<dbReference type="EMBL" id="CP016616">
    <property type="protein sequence ID" value="ANY77122.1"/>
    <property type="molecule type" value="Genomic_DNA"/>
</dbReference>
<reference evidence="3" key="1">
    <citation type="submission" date="2016-07" db="EMBL/GenBank/DDBJ databases">
        <title>Microvirga ossetica sp. nov. a new species of rhizobia isolated from root nodules of the legume species Vicia alpestris Steven originated from North Ossetia region in the Caucasus.</title>
        <authorList>
            <person name="Safronova V.I."/>
            <person name="Kuznetsova I.G."/>
            <person name="Sazanova A.L."/>
            <person name="Belimov A."/>
            <person name="Andronov E."/>
            <person name="Osledkin Y.S."/>
            <person name="Onishchuk O.P."/>
            <person name="Kurchak O.N."/>
            <person name="Shaposhnikov A.I."/>
            <person name="Willems A."/>
            <person name="Tikhonovich I.A."/>
        </authorList>
    </citation>
    <scope>NUCLEOTIDE SEQUENCE [LARGE SCALE GENOMIC DNA]</scope>
    <source>
        <strain evidence="3">V5/3M</strain>
    </source>
</reference>
<evidence type="ECO:0000256" key="1">
    <source>
        <dbReference type="SAM" id="Coils"/>
    </source>
</evidence>
<evidence type="ECO:0000256" key="2">
    <source>
        <dbReference type="SAM" id="Phobius"/>
    </source>
</evidence>
<dbReference type="AlphaFoldDB" id="A0A1B2EB58"/>
<name>A0A1B2EB58_9HYPH</name>
<protein>
    <recommendedName>
        <fullName evidence="4">Cyclic nucleotide-binding protein</fullName>
    </recommendedName>
</protein>
<dbReference type="PANTHER" id="PTHR41386:SF1">
    <property type="entry name" value="MEMBRANE PROTEIN"/>
    <property type="match status" value="1"/>
</dbReference>
<keyword evidence="2" id="KW-0812">Transmembrane</keyword>
<dbReference type="InterPro" id="IPR010406">
    <property type="entry name" value="DUF1003"/>
</dbReference>
<dbReference type="OrthoDB" id="9795736at2"/>
<organism evidence="3">
    <name type="scientific">Microvirga ossetica</name>
    <dbReference type="NCBI Taxonomy" id="1882682"/>
    <lineage>
        <taxon>Bacteria</taxon>
        <taxon>Pseudomonadati</taxon>
        <taxon>Pseudomonadota</taxon>
        <taxon>Alphaproteobacteria</taxon>
        <taxon>Hyphomicrobiales</taxon>
        <taxon>Methylobacteriaceae</taxon>
        <taxon>Microvirga</taxon>
    </lineage>
</organism>
<feature type="transmembrane region" description="Helical" evidence="2">
    <location>
        <begin position="59"/>
        <end position="82"/>
    </location>
</feature>
<accession>A0A1B2EB58</accession>
<feature type="transmembrane region" description="Helical" evidence="2">
    <location>
        <begin position="94"/>
        <end position="117"/>
    </location>
</feature>
<keyword evidence="2" id="KW-0472">Membrane</keyword>
<dbReference type="KEGG" id="moc:BB934_01880"/>
<dbReference type="PANTHER" id="PTHR41386">
    <property type="entry name" value="INTEGRAL MEMBRANE PROTEIN-RELATED"/>
    <property type="match status" value="1"/>
</dbReference>
<sequence length="186" mass="20473">MNAEIRFLAQHLLHAGLSPLGTRGRRVIARVARRVHTAKNLNQEFDGRLTLGQRLADRVAAIGGSWSFIMGFGLFLGGWALINTILLASNAFDPYPYIFLNLLLSMLAAVQAPIIMMSQNRHAAKDRLAAAMDYEINLKSEAEIAALNDKMDRLQAQIDQFMALQLTAGPDADLSLLCRVQDHASS</sequence>
<dbReference type="Pfam" id="PF06210">
    <property type="entry name" value="DUF1003"/>
    <property type="match status" value="1"/>
</dbReference>
<keyword evidence="1" id="KW-0175">Coiled coil</keyword>